<keyword evidence="2" id="KW-0479">Metal-binding</keyword>
<evidence type="ECO:0000256" key="2">
    <source>
        <dbReference type="PIRSR" id="PIRSR006232-1"/>
    </source>
</evidence>
<dbReference type="GO" id="GO:0046872">
    <property type="term" value="F:metal ion binding"/>
    <property type="evidence" value="ECO:0007669"/>
    <property type="project" value="UniProtKB-KW"/>
</dbReference>
<dbReference type="PANTHER" id="PTHR13903">
    <property type="entry name" value="PIRIN-RELATED"/>
    <property type="match status" value="1"/>
</dbReference>
<evidence type="ECO:0000256" key="1">
    <source>
        <dbReference type="ARBA" id="ARBA00008416"/>
    </source>
</evidence>
<feature type="domain" description="Pirin C-terminal" evidence="5">
    <location>
        <begin position="190"/>
        <end position="285"/>
    </location>
</feature>
<dbReference type="CDD" id="cd02909">
    <property type="entry name" value="cupin_pirin_N"/>
    <property type="match status" value="1"/>
</dbReference>
<dbReference type="InterPro" id="IPR008778">
    <property type="entry name" value="Pirin_C_dom"/>
</dbReference>
<feature type="binding site" evidence="2">
    <location>
        <position position="115"/>
    </location>
    <ligand>
        <name>Fe cation</name>
        <dbReference type="ChEBI" id="CHEBI:24875"/>
    </ligand>
</feature>
<dbReference type="PIRSF" id="PIRSF006232">
    <property type="entry name" value="Pirin"/>
    <property type="match status" value="1"/>
</dbReference>
<name>A0A383XQL8_9GAMM</name>
<feature type="binding site" evidence="2">
    <location>
        <position position="71"/>
    </location>
    <ligand>
        <name>Fe cation</name>
        <dbReference type="ChEBI" id="CHEBI:24875"/>
    </ligand>
</feature>
<dbReference type="InterPro" id="IPR014710">
    <property type="entry name" value="RmlC-like_jellyroll"/>
</dbReference>
<dbReference type="InterPro" id="IPR011051">
    <property type="entry name" value="RmlC_Cupin_sf"/>
</dbReference>
<dbReference type="Gene3D" id="2.60.120.10">
    <property type="entry name" value="Jelly Rolls"/>
    <property type="match status" value="2"/>
</dbReference>
<feature type="binding site" evidence="2">
    <location>
        <position position="117"/>
    </location>
    <ligand>
        <name>Fe cation</name>
        <dbReference type="ChEBI" id="CHEBI:24875"/>
    </ligand>
</feature>
<organism evidence="6 7">
    <name type="scientific">Abyssibacter profundi</name>
    <dbReference type="NCBI Taxonomy" id="2182787"/>
    <lineage>
        <taxon>Bacteria</taxon>
        <taxon>Pseudomonadati</taxon>
        <taxon>Pseudomonadota</taxon>
        <taxon>Gammaproteobacteria</taxon>
        <taxon>Chromatiales</taxon>
        <taxon>Oceanococcaceae</taxon>
        <taxon>Abyssibacter</taxon>
    </lineage>
</organism>
<dbReference type="CDD" id="cd02247">
    <property type="entry name" value="cupin_pirin_C"/>
    <property type="match status" value="1"/>
</dbReference>
<evidence type="ECO:0000259" key="5">
    <source>
        <dbReference type="Pfam" id="PF05726"/>
    </source>
</evidence>
<dbReference type="Pfam" id="PF02678">
    <property type="entry name" value="Pirin"/>
    <property type="match status" value="1"/>
</dbReference>
<feature type="domain" description="Pirin N-terminal" evidence="4">
    <location>
        <begin position="34"/>
        <end position="136"/>
    </location>
</feature>
<dbReference type="EMBL" id="QEQK01000016">
    <property type="protein sequence ID" value="PWN54922.1"/>
    <property type="molecule type" value="Genomic_DNA"/>
</dbReference>
<feature type="binding site" evidence="2">
    <location>
        <position position="73"/>
    </location>
    <ligand>
        <name>Fe cation</name>
        <dbReference type="ChEBI" id="CHEBI:24875"/>
    </ligand>
</feature>
<dbReference type="OrthoDB" id="9780903at2"/>
<comment type="caution">
    <text evidence="6">The sequence shown here is derived from an EMBL/GenBank/DDBJ whole genome shotgun (WGS) entry which is preliminary data.</text>
</comment>
<reference evidence="6 7" key="1">
    <citation type="submission" date="2018-05" db="EMBL/GenBank/DDBJ databases">
        <title>Abyssibacter profundi OUC007T gen. nov., sp. nov, a marine bacterium isolated from seawater of the Mariana Trench.</title>
        <authorList>
            <person name="Zhou S."/>
        </authorList>
    </citation>
    <scope>NUCLEOTIDE SEQUENCE [LARGE SCALE GENOMIC DNA]</scope>
    <source>
        <strain evidence="6 7">OUC007</strain>
    </source>
</reference>
<sequence>MSYHPAPTPDCQEQHGRVQRLVEGRQRDLGGFCVRRVLPARDQPMLGPFIFLDEMGPAELPAGKGINVRPHPHIGLATMTYLFEGEILHRDSVGAVQPITPGAVNLMTAGRGIVHSERAGSDLDRAAGLHGLQCWMALPDDLEDCAPAFAHYTADDIPSISRPGADIRVIMGQAFDQRSPVQTASPALYCECRLASGATLACPAATERGIYVVQGRLRIGGTVCEAGSLAVLDAEDAVELRAETDTLCVILGGDPVGQRHIFWNFVARSPATIEQAKADWMARRFPDIPDDNEEWIPIPEWPGASGTRP</sequence>
<protein>
    <recommendedName>
        <fullName evidence="8">Pirin family protein</fullName>
    </recommendedName>
</protein>
<accession>A0A383XQL8</accession>
<dbReference type="SUPFAM" id="SSF51182">
    <property type="entry name" value="RmlC-like cupins"/>
    <property type="match status" value="1"/>
</dbReference>
<evidence type="ECO:0008006" key="8">
    <source>
        <dbReference type="Google" id="ProtNLM"/>
    </source>
</evidence>
<comment type="similarity">
    <text evidence="1 3">Belongs to the pirin family.</text>
</comment>
<dbReference type="RefSeq" id="WP_109721356.1">
    <property type="nucleotide sequence ID" value="NZ_QEQK01000016.1"/>
</dbReference>
<keyword evidence="7" id="KW-1185">Reference proteome</keyword>
<evidence type="ECO:0000313" key="6">
    <source>
        <dbReference type="EMBL" id="PWN54922.1"/>
    </source>
</evidence>
<dbReference type="Pfam" id="PF05726">
    <property type="entry name" value="Pirin_C"/>
    <property type="match status" value="1"/>
</dbReference>
<gene>
    <name evidence="6" type="ORF">DEH80_15145</name>
</gene>
<keyword evidence="2" id="KW-0408">Iron</keyword>
<dbReference type="AlphaFoldDB" id="A0A383XQL8"/>
<proteinExistence type="inferred from homology"/>
<dbReference type="InterPro" id="IPR003829">
    <property type="entry name" value="Pirin_N_dom"/>
</dbReference>
<evidence type="ECO:0000256" key="3">
    <source>
        <dbReference type="RuleBase" id="RU003457"/>
    </source>
</evidence>
<dbReference type="Proteomes" id="UP000251800">
    <property type="component" value="Unassembled WGS sequence"/>
</dbReference>
<comment type="cofactor">
    <cofactor evidence="2">
        <name>Fe cation</name>
        <dbReference type="ChEBI" id="CHEBI:24875"/>
    </cofactor>
    <text evidence="2">Binds 1 Fe cation per subunit.</text>
</comment>
<dbReference type="PANTHER" id="PTHR13903:SF8">
    <property type="entry name" value="PIRIN"/>
    <property type="match status" value="1"/>
</dbReference>
<evidence type="ECO:0000313" key="7">
    <source>
        <dbReference type="Proteomes" id="UP000251800"/>
    </source>
</evidence>
<dbReference type="InterPro" id="IPR012093">
    <property type="entry name" value="Pirin"/>
</dbReference>
<evidence type="ECO:0000259" key="4">
    <source>
        <dbReference type="Pfam" id="PF02678"/>
    </source>
</evidence>